<dbReference type="InterPro" id="IPR029052">
    <property type="entry name" value="Metallo-depent_PP-like"/>
</dbReference>
<dbReference type="PROSITE" id="PS00028">
    <property type="entry name" value="ZINC_FINGER_C2H2_1"/>
    <property type="match status" value="1"/>
</dbReference>
<dbReference type="EnsemblBacteria" id="CAI49050">
    <property type="protein sequence ID" value="CAI49050"/>
    <property type="gene ID" value="NP_1918A"/>
</dbReference>
<dbReference type="KEGG" id="nph:NP_1918A"/>
<organism evidence="2 3">
    <name type="scientific">Natronomonas pharaonis (strain ATCC 35678 / DSM 2160 / CIP 103997 / JCM 8858 / NBRC 14720 / NCIMB 2260 / Gabara)</name>
    <name type="common">Halobacterium pharaonis</name>
    <dbReference type="NCBI Taxonomy" id="348780"/>
    <lineage>
        <taxon>Archaea</taxon>
        <taxon>Methanobacteriati</taxon>
        <taxon>Methanobacteriota</taxon>
        <taxon>Stenosarchaea group</taxon>
        <taxon>Halobacteria</taxon>
        <taxon>Halobacteriales</taxon>
        <taxon>Natronomonadaceae</taxon>
        <taxon>Natronomonas</taxon>
    </lineage>
</organism>
<dbReference type="Pfam" id="PF00149">
    <property type="entry name" value="Metallophos"/>
    <property type="match status" value="1"/>
</dbReference>
<dbReference type="SUPFAM" id="SSF56300">
    <property type="entry name" value="Metallo-dependent phosphatases"/>
    <property type="match status" value="1"/>
</dbReference>
<feature type="domain" description="C2H2-type" evidence="1">
    <location>
        <begin position="5"/>
        <end position="26"/>
    </location>
</feature>
<dbReference type="eggNOG" id="arCOG01153">
    <property type="taxonomic scope" value="Archaea"/>
</dbReference>
<dbReference type="HOGENOM" id="CLU_728852_0_0_2"/>
<reference evidence="2 3" key="1">
    <citation type="journal article" date="2005" name="Genome Res.">
        <title>Living with two extremes: conclusions from the genome sequence of Natronomonas pharaonis.</title>
        <authorList>
            <person name="Falb M."/>
            <person name="Pfeiffer F."/>
            <person name="Palm P."/>
            <person name="Rodewald K."/>
            <person name="Hickmann V."/>
            <person name="Tittor J."/>
            <person name="Oesterhelt D."/>
        </authorList>
    </citation>
    <scope>NUCLEOTIDE SEQUENCE [LARGE SCALE GENOMIC DNA]</scope>
    <source>
        <strain evidence="3">ATCC 35678 / DSM 2160 / CIP 103997 / JCM 8858 / NBRC 14720 / NCIMB 2260 / Gabara</strain>
    </source>
</reference>
<evidence type="ECO:0000313" key="2">
    <source>
        <dbReference type="EMBL" id="CAI49050.1"/>
    </source>
</evidence>
<proteinExistence type="predicted"/>
<gene>
    <name evidence="2" type="ordered locus">NP_1918A</name>
</gene>
<dbReference type="EMBL" id="CR936257">
    <property type="protein sequence ID" value="CAI49050.1"/>
    <property type="molecule type" value="Genomic_DNA"/>
</dbReference>
<dbReference type="Gene3D" id="3.60.21.10">
    <property type="match status" value="1"/>
</dbReference>
<evidence type="ECO:0000259" key="1">
    <source>
        <dbReference type="PROSITE" id="PS00028"/>
    </source>
</evidence>
<dbReference type="PANTHER" id="PTHR43143">
    <property type="entry name" value="METALLOPHOSPHOESTERASE, CALCINEURIN SUPERFAMILY"/>
    <property type="match status" value="1"/>
</dbReference>
<dbReference type="GeneID" id="3701303"/>
<protein>
    <submittedName>
        <fullName evidence="2">Phosphatase domain protein</fullName>
    </submittedName>
</protein>
<dbReference type="Proteomes" id="UP000002698">
    <property type="component" value="Chromosome"/>
</dbReference>
<evidence type="ECO:0000313" key="3">
    <source>
        <dbReference type="Proteomes" id="UP000002698"/>
    </source>
</evidence>
<dbReference type="AlphaFoldDB" id="A0A1U7EVK0"/>
<dbReference type="PANTHER" id="PTHR43143:SF1">
    <property type="entry name" value="SERINE_THREONINE-PROTEIN PHOSPHATASE CPPED1"/>
    <property type="match status" value="1"/>
</dbReference>
<dbReference type="RefSeq" id="WP_011322682.1">
    <property type="nucleotide sequence ID" value="NC_007426.1"/>
</dbReference>
<dbReference type="STRING" id="348780.NP_1918A"/>
<accession>A0A1U7EVK0</accession>
<sequence length="379" mass="42909">MPIECPYCSEYFDSKESFAVHLVEEHEWEQLSRIDKKRVRTFCPEKTPDRGPLSRLSLRIKNSSAGRRVSSTDVRNRITRRGLLRAGAVSTVGLGGIYGLNWYLQQEPTLLQENPDLIETRQRGIDGSIINGTAFNSIYDRQSVSMADVKYRFVVVSDSHWGHNYQGDYGPQGWVEAIERAKDEIEAVHDEREIDLLFHNGDIIHNDPEDHFTVIEEFFSELPDPIEWYPVMGNHDLLPGEEWEAVYDIPKDYTVELGEYVFIICDTAEPGDPGGRPGADVDFLRSQIDAFADKAGVFVLMHIPQTSAEGGSGDPDAVRAQLARDPVTATFFAHRHGKNEVQQLNSNNDRTVCYCPLIGDERPHVQRGFRVVDVIETTE</sequence>
<name>A0A1U7EVK0_NATPD</name>
<keyword evidence="3" id="KW-1185">Reference proteome</keyword>
<dbReference type="GO" id="GO:0016787">
    <property type="term" value="F:hydrolase activity"/>
    <property type="evidence" value="ECO:0007669"/>
    <property type="project" value="InterPro"/>
</dbReference>
<dbReference type="InterPro" id="IPR013087">
    <property type="entry name" value="Znf_C2H2_type"/>
</dbReference>
<dbReference type="InterPro" id="IPR004843">
    <property type="entry name" value="Calcineurin-like_PHP"/>
</dbReference>
<dbReference type="InterPro" id="IPR051918">
    <property type="entry name" value="STPP_CPPED1"/>
</dbReference>